<protein>
    <submittedName>
        <fullName evidence="2">Uncharacterized protein</fullName>
    </submittedName>
</protein>
<evidence type="ECO:0000313" key="2">
    <source>
        <dbReference type="EMBL" id="KAF5680290.1"/>
    </source>
</evidence>
<name>A0A8H5TXQ8_9HYPO</name>
<dbReference type="AlphaFoldDB" id="A0A8H5TXQ8"/>
<comment type="caution">
    <text evidence="2">The sequence shown here is derived from an EMBL/GenBank/DDBJ whole genome shotgun (WGS) entry which is preliminary data.</text>
</comment>
<accession>A0A8H5TXQ8</accession>
<organism evidence="2 3">
    <name type="scientific">Fusarium denticulatum</name>
    <dbReference type="NCBI Taxonomy" id="48507"/>
    <lineage>
        <taxon>Eukaryota</taxon>
        <taxon>Fungi</taxon>
        <taxon>Dikarya</taxon>
        <taxon>Ascomycota</taxon>
        <taxon>Pezizomycotina</taxon>
        <taxon>Sordariomycetes</taxon>
        <taxon>Hypocreomycetidae</taxon>
        <taxon>Hypocreales</taxon>
        <taxon>Nectriaceae</taxon>
        <taxon>Fusarium</taxon>
        <taxon>Fusarium fujikuroi species complex</taxon>
    </lineage>
</organism>
<feature type="region of interest" description="Disordered" evidence="1">
    <location>
        <begin position="52"/>
        <end position="82"/>
    </location>
</feature>
<dbReference type="Proteomes" id="UP000562682">
    <property type="component" value="Unassembled WGS sequence"/>
</dbReference>
<feature type="compositionally biased region" description="Low complexity" evidence="1">
    <location>
        <begin position="73"/>
        <end position="82"/>
    </location>
</feature>
<evidence type="ECO:0000256" key="1">
    <source>
        <dbReference type="SAM" id="MobiDB-lite"/>
    </source>
</evidence>
<feature type="compositionally biased region" description="Basic residues" evidence="1">
    <location>
        <begin position="62"/>
        <end position="72"/>
    </location>
</feature>
<reference evidence="2 3" key="1">
    <citation type="submission" date="2020-05" db="EMBL/GenBank/DDBJ databases">
        <title>Identification and distribution of gene clusters putatively required for synthesis of sphingolipid metabolism inhibitors in phylogenetically diverse species of the filamentous fungus Fusarium.</title>
        <authorList>
            <person name="Kim H.-S."/>
            <person name="Busman M."/>
            <person name="Brown D.W."/>
            <person name="Divon H."/>
            <person name="Uhlig S."/>
            <person name="Proctor R.H."/>
        </authorList>
    </citation>
    <scope>NUCLEOTIDE SEQUENCE [LARGE SCALE GENOMIC DNA]</scope>
    <source>
        <strain evidence="2 3">NRRL 25311</strain>
    </source>
</reference>
<sequence length="82" mass="9612">MPLKMPRLDDLLALLEVYFAPERGCLQEGRRPWQSLRRKVVFRYYPLLLPISSSSPPPPDSRRRRIRRRPGRIGRLLSSSPS</sequence>
<proteinExistence type="predicted"/>
<evidence type="ECO:0000313" key="3">
    <source>
        <dbReference type="Proteomes" id="UP000562682"/>
    </source>
</evidence>
<keyword evidence="3" id="KW-1185">Reference proteome</keyword>
<gene>
    <name evidence="2" type="ORF">FDENT_8493</name>
</gene>
<dbReference type="EMBL" id="JAAOAK010000248">
    <property type="protein sequence ID" value="KAF5680290.1"/>
    <property type="molecule type" value="Genomic_DNA"/>
</dbReference>